<evidence type="ECO:0000256" key="2">
    <source>
        <dbReference type="ARBA" id="ARBA00009477"/>
    </source>
</evidence>
<evidence type="ECO:0000256" key="3">
    <source>
        <dbReference type="ARBA" id="ARBA00022692"/>
    </source>
</evidence>
<sequence length="476" mass="53474">MDFGGSMNFQLTKRIAATITNLAHYRAHLDWLYLALGLGIGSHHRICGYGKSDSPIEGYLEQRKTGERRMLEGLAVWALFIYLLRLIGMPWNKFSKSFAYVGGVGWLMFVWVGLINYTPMDLSGGSLVQAPHIHLRPDSSNVSGKVIKLHIEPNQQIQKGQLIYEIDPKPYQIALDQAEIQYDAANVSLDSAIQDVEIAKSTYLSSLKAVETSQSQLNAAVVDYQLQTKMLKRFQEQNSVVSNTITESDIDKQVSLVEVARHKVTTIEAQLEKKRVDSDKAKLAINKSELAVESKRAELRNTKENVERARWDLDSTKVYAPAEGFVTNFILREGQLLSRVPRLQMYTNEKYVLMRVNHQAIRNIHQGQAAEFSTSVYPGHVFAAEVEGIVEATGESQGTLLALDQSVRTTTGQNVNNKHHFVRLKIHETEGYDIPVGAVGLAWVSGDKPIGFLAFLDVIRGIILRMKSQLYFFYSI</sequence>
<dbReference type="Gene3D" id="2.40.50.100">
    <property type="match status" value="1"/>
</dbReference>
<keyword evidence="5 7" id="KW-0472">Membrane</keyword>
<dbReference type="SUPFAM" id="SSF111369">
    <property type="entry name" value="HlyD-like secretion proteins"/>
    <property type="match status" value="2"/>
</dbReference>
<dbReference type="Gene3D" id="2.40.30.170">
    <property type="match status" value="1"/>
</dbReference>
<dbReference type="PANTHER" id="PTHR30386:SF26">
    <property type="entry name" value="TRANSPORT PROTEIN COMB"/>
    <property type="match status" value="1"/>
</dbReference>
<feature type="domain" description="Multidrug resistance protein MdtA-like barrel-sandwich hybrid" evidence="8">
    <location>
        <begin position="140"/>
        <end position="338"/>
    </location>
</feature>
<dbReference type="Proteomes" id="UP000029223">
    <property type="component" value="Unassembled WGS sequence"/>
</dbReference>
<evidence type="ECO:0000313" key="10">
    <source>
        <dbReference type="Proteomes" id="UP000029223"/>
    </source>
</evidence>
<evidence type="ECO:0000256" key="1">
    <source>
        <dbReference type="ARBA" id="ARBA00004167"/>
    </source>
</evidence>
<evidence type="ECO:0000256" key="7">
    <source>
        <dbReference type="SAM" id="Phobius"/>
    </source>
</evidence>
<evidence type="ECO:0000256" key="6">
    <source>
        <dbReference type="SAM" id="Coils"/>
    </source>
</evidence>
<organism evidence="9 10">
    <name type="scientific">Vibrio variabilis</name>
    <dbReference type="NCBI Taxonomy" id="990271"/>
    <lineage>
        <taxon>Bacteria</taxon>
        <taxon>Pseudomonadati</taxon>
        <taxon>Pseudomonadota</taxon>
        <taxon>Gammaproteobacteria</taxon>
        <taxon>Vibrionales</taxon>
        <taxon>Vibrionaceae</taxon>
        <taxon>Vibrio</taxon>
    </lineage>
</organism>
<accession>A0ABQ0J7H6</accession>
<reference evidence="10" key="1">
    <citation type="submission" date="2014-09" db="EMBL/GenBank/DDBJ databases">
        <title>Vibrio variabilis JCM 19239. (C206) whole genome shotgun sequence.</title>
        <authorList>
            <person name="Sawabe T."/>
            <person name="Meirelles P."/>
            <person name="Nakanishi M."/>
            <person name="Sayaka M."/>
            <person name="Hattori M."/>
            <person name="Ohkuma M."/>
        </authorList>
    </citation>
    <scope>NUCLEOTIDE SEQUENCE [LARGE SCALE GENOMIC DNA]</scope>
    <source>
        <strain evidence="10">JCM 19239</strain>
    </source>
</reference>
<dbReference type="Gene3D" id="1.10.287.470">
    <property type="entry name" value="Helix hairpin bin"/>
    <property type="match status" value="1"/>
</dbReference>
<dbReference type="EMBL" id="BBMS01000005">
    <property type="protein sequence ID" value="GAL24728.1"/>
    <property type="molecule type" value="Genomic_DNA"/>
</dbReference>
<dbReference type="Pfam" id="PF25917">
    <property type="entry name" value="BSH_RND"/>
    <property type="match status" value="1"/>
</dbReference>
<gene>
    <name evidence="9" type="ORF">JCM19239_7328</name>
</gene>
<keyword evidence="6" id="KW-0175">Coiled coil</keyword>
<evidence type="ECO:0000313" key="9">
    <source>
        <dbReference type="EMBL" id="GAL24728.1"/>
    </source>
</evidence>
<evidence type="ECO:0000256" key="5">
    <source>
        <dbReference type="ARBA" id="ARBA00023136"/>
    </source>
</evidence>
<evidence type="ECO:0000256" key="4">
    <source>
        <dbReference type="ARBA" id="ARBA00022989"/>
    </source>
</evidence>
<reference evidence="10" key="2">
    <citation type="submission" date="2014-09" db="EMBL/GenBank/DDBJ databases">
        <authorList>
            <consortium name="NBRP consortium"/>
            <person name="Sawabe T."/>
            <person name="Meirelles P."/>
            <person name="Nakanishi M."/>
            <person name="Sayaka M."/>
            <person name="Hattori M."/>
            <person name="Ohkuma M."/>
        </authorList>
    </citation>
    <scope>NUCLEOTIDE SEQUENCE [LARGE SCALE GENOMIC DNA]</scope>
    <source>
        <strain evidence="10">JCM 19239</strain>
    </source>
</reference>
<feature type="transmembrane region" description="Helical" evidence="7">
    <location>
        <begin position="73"/>
        <end position="91"/>
    </location>
</feature>
<comment type="similarity">
    <text evidence="2">Belongs to the membrane fusion protein (MFP) (TC 8.A.1) family.</text>
</comment>
<comment type="caution">
    <text evidence="9">The sequence shown here is derived from an EMBL/GenBank/DDBJ whole genome shotgun (WGS) entry which is preliminary data.</text>
</comment>
<dbReference type="PANTHER" id="PTHR30386">
    <property type="entry name" value="MEMBRANE FUSION SUBUNIT OF EMRAB-TOLC MULTIDRUG EFFLUX PUMP"/>
    <property type="match status" value="1"/>
</dbReference>
<feature type="transmembrane region" description="Helical" evidence="7">
    <location>
        <begin position="97"/>
        <end position="117"/>
    </location>
</feature>
<keyword evidence="10" id="KW-1185">Reference proteome</keyword>
<dbReference type="InterPro" id="IPR050739">
    <property type="entry name" value="MFP"/>
</dbReference>
<protein>
    <submittedName>
        <fullName evidence="9">Membrane fusion component of tripartite multidrug resistance system</fullName>
    </submittedName>
</protein>
<keyword evidence="3 7" id="KW-0812">Transmembrane</keyword>
<evidence type="ECO:0000259" key="8">
    <source>
        <dbReference type="Pfam" id="PF25917"/>
    </source>
</evidence>
<keyword evidence="4 7" id="KW-1133">Transmembrane helix</keyword>
<proteinExistence type="inferred from homology"/>
<feature type="coiled-coil region" evidence="6">
    <location>
        <begin position="285"/>
        <end position="312"/>
    </location>
</feature>
<comment type="subcellular location">
    <subcellularLocation>
        <location evidence="1">Membrane</location>
        <topology evidence="1">Single-pass membrane protein</topology>
    </subcellularLocation>
</comment>
<dbReference type="InterPro" id="IPR058625">
    <property type="entry name" value="MdtA-like_BSH"/>
</dbReference>
<name>A0ABQ0J7H6_9VIBR</name>